<keyword evidence="1" id="KW-0560">Oxidoreductase</keyword>
<reference evidence="7 8" key="2">
    <citation type="journal article" date="2016" name="Microb. Ecol.">
        <title>Genome Characteristics of a Novel Type I Methanotroph (Sn10-6) Isolated from a Flooded Indian Rice Field.</title>
        <authorList>
            <person name="Rahalkar M.C."/>
            <person name="Pandit P.S."/>
            <person name="Dhakephalkar P.K."/>
            <person name="Pore S."/>
            <person name="Arora P."/>
            <person name="Kapse N."/>
        </authorList>
    </citation>
    <scope>NUCLEOTIDE SEQUENCE [LARGE SCALE GENOMIC DNA]</scope>
    <source>
        <strain evidence="7 8">Sn10-6</strain>
    </source>
</reference>
<dbReference type="GO" id="GO:0016620">
    <property type="term" value="F:oxidoreductase activity, acting on the aldehyde or oxo group of donors, NAD or NADP as acceptor"/>
    <property type="evidence" value="ECO:0007669"/>
    <property type="project" value="InterPro"/>
</dbReference>
<reference evidence="8" key="1">
    <citation type="submission" date="2015-03" db="EMBL/GenBank/DDBJ databases">
        <title>Draft genome sequence of a novel methanotroph (Sn10-6) isolated from flooded ricefield rhizosphere in India.</title>
        <authorList>
            <person name="Pandit P.S."/>
            <person name="Pore S.D."/>
            <person name="Arora P."/>
            <person name="Kapse N.G."/>
            <person name="Dhakephalkar P.K."/>
            <person name="Rahalkar M.C."/>
        </authorList>
    </citation>
    <scope>NUCLEOTIDE SEQUENCE [LARGE SCALE GENOMIC DNA]</scope>
    <source>
        <strain evidence="8">Sn10-6</strain>
    </source>
</reference>
<dbReference type="InterPro" id="IPR020831">
    <property type="entry name" value="GlycerAld/Erythrose_P_DH"/>
</dbReference>
<dbReference type="SMART" id="SM00846">
    <property type="entry name" value="Gp_dh_N"/>
    <property type="match status" value="1"/>
</dbReference>
<feature type="site" description="Activates thiol group during catalysis" evidence="4">
    <location>
        <position position="189"/>
    </location>
</feature>
<evidence type="ECO:0000259" key="6">
    <source>
        <dbReference type="SMART" id="SM00846"/>
    </source>
</evidence>
<dbReference type="InterPro" id="IPR036291">
    <property type="entry name" value="NAD(P)-bd_dom_sf"/>
</dbReference>
<dbReference type="SUPFAM" id="SSF55347">
    <property type="entry name" value="Glyceraldehyde-3-phosphate dehydrogenase-like, C-terminal domain"/>
    <property type="match status" value="1"/>
</dbReference>
<comment type="similarity">
    <text evidence="5">Belongs to the glyceraldehyde-3-phosphate dehydrogenase family.</text>
</comment>
<keyword evidence="8" id="KW-1185">Reference proteome</keyword>
<feature type="binding site" evidence="3">
    <location>
        <begin position="12"/>
        <end position="13"/>
    </location>
    <ligand>
        <name>NAD(+)</name>
        <dbReference type="ChEBI" id="CHEBI:57540"/>
    </ligand>
</feature>
<dbReference type="EMBL" id="LAJX01000205">
    <property type="protein sequence ID" value="KJV05574.1"/>
    <property type="molecule type" value="Genomic_DNA"/>
</dbReference>
<feature type="binding site" evidence="3">
    <location>
        <position position="130"/>
    </location>
    <ligand>
        <name>NAD(+)</name>
        <dbReference type="ChEBI" id="CHEBI:57540"/>
    </ligand>
</feature>
<comment type="caution">
    <text evidence="7">The sequence shown here is derived from an EMBL/GenBank/DDBJ whole genome shotgun (WGS) entry which is preliminary data.</text>
</comment>
<feature type="domain" description="Glyceraldehyde 3-phosphate dehydrogenase NAD(P) binding" evidence="6">
    <location>
        <begin position="3"/>
        <end position="162"/>
    </location>
</feature>
<feature type="binding site" evidence="3">
    <location>
        <position position="328"/>
    </location>
    <ligand>
        <name>NAD(+)</name>
        <dbReference type="ChEBI" id="CHEBI:57540"/>
    </ligand>
</feature>
<sequence>MNFGVGIVGLGRIGRGVLRNNFTQAVGGRFDIKVVCDVMPINQVAYLLSHDSTYGNPPFSITIDGEHLIVDGKPIKYQRVDRRRGNPQDAGLGDLREFELDVLFDATGTATNDDFRTIIRQNIAKKTLCTWNVTGLDISLVYGVNNDQYDPTKHDVICSSTCTGNALTPIFHILEQHIGIDYARVITIHPTLSDQKVLDGYHVNPQYGRTFNESIIPTSTNVGHSTTLVIPALTGKIDSFSYRVPNCIVSAMDISARLARNTTIEECSDLFNHYAQNSLNGIISCDYGSFGHQKVSIDYLKTPYSAVILMQYLTAHGCQLGLSLMHDNEWAYCCRVLDILGVLSSAKEKHSCARNS</sequence>
<evidence type="ECO:0000313" key="7">
    <source>
        <dbReference type="EMBL" id="KJV05574.1"/>
    </source>
</evidence>
<gene>
    <name evidence="7" type="ORF">VZ94_17225</name>
</gene>
<feature type="active site" description="Nucleophile" evidence="2">
    <location>
        <position position="162"/>
    </location>
</feature>
<evidence type="ECO:0000256" key="2">
    <source>
        <dbReference type="PIRSR" id="PIRSR000149-1"/>
    </source>
</evidence>
<feature type="binding site" evidence="3">
    <location>
        <position position="37"/>
    </location>
    <ligand>
        <name>NAD(+)</name>
        <dbReference type="ChEBI" id="CHEBI:57540"/>
    </ligand>
</feature>
<dbReference type="Proteomes" id="UP000033684">
    <property type="component" value="Unassembled WGS sequence"/>
</dbReference>
<organism evidence="7 8">
    <name type="scientific">Methylocucumis oryzae</name>
    <dbReference type="NCBI Taxonomy" id="1632867"/>
    <lineage>
        <taxon>Bacteria</taxon>
        <taxon>Pseudomonadati</taxon>
        <taxon>Pseudomonadota</taxon>
        <taxon>Gammaproteobacteria</taxon>
        <taxon>Methylococcales</taxon>
        <taxon>Methylococcaceae</taxon>
        <taxon>Methylocucumis</taxon>
    </lineage>
</organism>
<dbReference type="OrthoDB" id="5572489at2"/>
<protein>
    <submittedName>
        <fullName evidence="7">Glyceraldehyde-3-phosphate dehydrogenase</fullName>
    </submittedName>
</protein>
<keyword evidence="3" id="KW-0520">NAD</keyword>
<dbReference type="SUPFAM" id="SSF51735">
    <property type="entry name" value="NAD(P)-binding Rossmann-fold domains"/>
    <property type="match status" value="1"/>
</dbReference>
<dbReference type="PIRSF" id="PIRSF000149">
    <property type="entry name" value="GAP_DH"/>
    <property type="match status" value="1"/>
</dbReference>
<proteinExistence type="inferred from homology"/>
<dbReference type="AlphaFoldDB" id="A0A0F3IJ61"/>
<dbReference type="PRINTS" id="PR00078">
    <property type="entry name" value="G3PDHDRGNASE"/>
</dbReference>
<dbReference type="PATRIC" id="fig|1632867.3.peg.2383"/>
<dbReference type="PANTHER" id="PTHR43148">
    <property type="entry name" value="GLYCERALDEHYDE-3-PHOSPHATE DEHYDROGENASE 2"/>
    <property type="match status" value="1"/>
</dbReference>
<dbReference type="Gene3D" id="3.30.360.10">
    <property type="entry name" value="Dihydrodipicolinate Reductase, domain 2"/>
    <property type="match status" value="1"/>
</dbReference>
<evidence type="ECO:0000256" key="1">
    <source>
        <dbReference type="ARBA" id="ARBA00023002"/>
    </source>
</evidence>
<dbReference type="InterPro" id="IPR020829">
    <property type="entry name" value="GlycerAld_3-P_DH_cat"/>
</dbReference>
<keyword evidence="3" id="KW-0547">Nucleotide-binding</keyword>
<accession>A0A0F3IJ61</accession>
<dbReference type="RefSeq" id="WP_045780165.1">
    <property type="nucleotide sequence ID" value="NZ_LAJX01000205.1"/>
</dbReference>
<dbReference type="Pfam" id="PF02800">
    <property type="entry name" value="Gp_dh_C"/>
    <property type="match status" value="1"/>
</dbReference>
<dbReference type="Gene3D" id="3.40.50.720">
    <property type="entry name" value="NAD(P)-binding Rossmann-like Domain"/>
    <property type="match status" value="1"/>
</dbReference>
<dbReference type="InterPro" id="IPR020828">
    <property type="entry name" value="GlycerAld_3-P_DH_NAD(P)-bd"/>
</dbReference>
<name>A0A0F3IJ61_9GAMM</name>
<evidence type="ECO:0000256" key="3">
    <source>
        <dbReference type="PIRSR" id="PIRSR000149-3"/>
    </source>
</evidence>
<evidence type="ECO:0000256" key="4">
    <source>
        <dbReference type="PIRSR" id="PIRSR000149-4"/>
    </source>
</evidence>
<dbReference type="GO" id="GO:0051287">
    <property type="term" value="F:NAD binding"/>
    <property type="evidence" value="ECO:0007669"/>
    <property type="project" value="InterPro"/>
</dbReference>
<evidence type="ECO:0000256" key="5">
    <source>
        <dbReference type="RuleBase" id="RU000397"/>
    </source>
</evidence>
<evidence type="ECO:0000313" key="8">
    <source>
        <dbReference type="Proteomes" id="UP000033684"/>
    </source>
</evidence>
<dbReference type="Pfam" id="PF00044">
    <property type="entry name" value="Gp_dh_N"/>
    <property type="match status" value="1"/>
</dbReference>